<name>A0A316VGK5_9BASI</name>
<protein>
    <recommendedName>
        <fullName evidence="4">Shr3 amino acid permease chaperone</fullName>
    </recommendedName>
</protein>
<dbReference type="OrthoDB" id="5229808at2759"/>
<dbReference type="RefSeq" id="XP_025356500.1">
    <property type="nucleotide sequence ID" value="XM_025499906.1"/>
</dbReference>
<feature type="region of interest" description="Disordered" evidence="1">
    <location>
        <begin position="181"/>
        <end position="216"/>
    </location>
</feature>
<reference evidence="2 3" key="1">
    <citation type="journal article" date="2018" name="Mol. Biol. Evol.">
        <title>Broad Genomic Sampling Reveals a Smut Pathogenic Ancestry of the Fungal Clade Ustilaginomycotina.</title>
        <authorList>
            <person name="Kijpornyongpan T."/>
            <person name="Mondo S.J."/>
            <person name="Barry K."/>
            <person name="Sandor L."/>
            <person name="Lee J."/>
            <person name="Lipzen A."/>
            <person name="Pangilinan J."/>
            <person name="LaButti K."/>
            <person name="Hainaut M."/>
            <person name="Henrissat B."/>
            <person name="Grigoriev I.V."/>
            <person name="Spatafora J.W."/>
            <person name="Aime M.C."/>
        </authorList>
    </citation>
    <scope>NUCLEOTIDE SEQUENCE [LARGE SCALE GENOMIC DNA]</scope>
    <source>
        <strain evidence="2 3">MCA 3882</strain>
    </source>
</reference>
<dbReference type="AlphaFoldDB" id="A0A316VGK5"/>
<dbReference type="InParanoid" id="A0A316VGK5"/>
<evidence type="ECO:0000313" key="2">
    <source>
        <dbReference type="EMBL" id="PWN36198.1"/>
    </source>
</evidence>
<dbReference type="GO" id="GO:0005789">
    <property type="term" value="C:endoplasmic reticulum membrane"/>
    <property type="evidence" value="ECO:0007669"/>
    <property type="project" value="TreeGrafter"/>
</dbReference>
<dbReference type="InterPro" id="IPR013248">
    <property type="entry name" value="Psh3/Shr3"/>
</dbReference>
<dbReference type="GO" id="GO:0006888">
    <property type="term" value="P:endoplasmic reticulum to Golgi vesicle-mediated transport"/>
    <property type="evidence" value="ECO:0007669"/>
    <property type="project" value="TreeGrafter"/>
</dbReference>
<proteinExistence type="predicted"/>
<accession>A0A316VGK5</accession>
<gene>
    <name evidence="2" type="ORF">FA14DRAFT_164680</name>
</gene>
<dbReference type="EMBL" id="KZ819603">
    <property type="protein sequence ID" value="PWN36198.1"/>
    <property type="molecule type" value="Genomic_DNA"/>
</dbReference>
<feature type="compositionally biased region" description="Polar residues" evidence="1">
    <location>
        <begin position="189"/>
        <end position="199"/>
    </location>
</feature>
<evidence type="ECO:0008006" key="4">
    <source>
        <dbReference type="Google" id="ProtNLM"/>
    </source>
</evidence>
<sequence length="216" mass="23568">MGDLSTALVIVTTSFLLGTLAMHWTADHLVLWQSPITRPSLLSAQAYYANTLVHMPNSFHTLHYVIGTSGAAILVYKALGGRESNWLFDGASLFLYGASALVHMQKVLPSLQSLPALLPVPKANPDDPRDSVLQPLRDLASSNAVQAAALVGVIILQCGQYYSERLERRERIEETEARLRRRRRRLERSSQTQQATNVSAGEVAEVGSSSSLSPSA</sequence>
<dbReference type="GO" id="GO:0051082">
    <property type="term" value="F:unfolded protein binding"/>
    <property type="evidence" value="ECO:0007669"/>
    <property type="project" value="TreeGrafter"/>
</dbReference>
<dbReference type="GeneID" id="37021687"/>
<dbReference type="PANTHER" id="PTHR28228">
    <property type="entry name" value="SECRETORY COMPONENT PROTEIN SHR3"/>
    <property type="match status" value="1"/>
</dbReference>
<dbReference type="Proteomes" id="UP000245771">
    <property type="component" value="Unassembled WGS sequence"/>
</dbReference>
<keyword evidence="3" id="KW-1185">Reference proteome</keyword>
<dbReference type="PANTHER" id="PTHR28228:SF1">
    <property type="entry name" value="SECRETORY COMPONENT PROTEIN SHR3"/>
    <property type="match status" value="1"/>
</dbReference>
<dbReference type="SMART" id="SM00786">
    <property type="entry name" value="SHR3_chaperone"/>
    <property type="match status" value="1"/>
</dbReference>
<organism evidence="2 3">
    <name type="scientific">Meira miltonrushii</name>
    <dbReference type="NCBI Taxonomy" id="1280837"/>
    <lineage>
        <taxon>Eukaryota</taxon>
        <taxon>Fungi</taxon>
        <taxon>Dikarya</taxon>
        <taxon>Basidiomycota</taxon>
        <taxon>Ustilaginomycotina</taxon>
        <taxon>Exobasidiomycetes</taxon>
        <taxon>Exobasidiales</taxon>
        <taxon>Brachybasidiaceae</taxon>
        <taxon>Meira</taxon>
    </lineage>
</organism>
<feature type="compositionally biased region" description="Polar residues" evidence="1">
    <location>
        <begin position="207"/>
        <end position="216"/>
    </location>
</feature>
<dbReference type="Pfam" id="PF08229">
    <property type="entry name" value="SHR3_chaperone"/>
    <property type="match status" value="1"/>
</dbReference>
<evidence type="ECO:0000313" key="3">
    <source>
        <dbReference type="Proteomes" id="UP000245771"/>
    </source>
</evidence>
<evidence type="ECO:0000256" key="1">
    <source>
        <dbReference type="SAM" id="MobiDB-lite"/>
    </source>
</evidence>